<keyword evidence="3" id="KW-0963">Cytoplasm</keyword>
<reference evidence="7" key="3">
    <citation type="submission" date="2025-09" db="UniProtKB">
        <authorList>
            <consortium name="Ensembl"/>
        </authorList>
    </citation>
    <scope>IDENTIFICATION</scope>
</reference>
<sequence>MEMHPEYCAPFILFDSENMWSLSVMYAVLSLCLLQTVLKQKLLNPILQTVFPVLSAAPPPGEEDPEDEENGDDGDADNESPKHFAAQVIDTMALHMPPEKLFQQLMPLTQVCLASENPYERKAGLMCMAVLAEGCADHIRTK</sequence>
<dbReference type="AlphaFoldDB" id="A0A4W5NFX4"/>
<evidence type="ECO:0000313" key="8">
    <source>
        <dbReference type="Proteomes" id="UP000314982"/>
    </source>
</evidence>
<dbReference type="GO" id="GO:0005737">
    <property type="term" value="C:cytoplasm"/>
    <property type="evidence" value="ECO:0007669"/>
    <property type="project" value="UniProtKB-SubCell"/>
</dbReference>
<dbReference type="PANTHER" id="PTHR10527">
    <property type="entry name" value="IMPORTIN BETA"/>
    <property type="match status" value="1"/>
</dbReference>
<name>A0A4W5NFX4_9TELE</name>
<evidence type="ECO:0000256" key="5">
    <source>
        <dbReference type="ARBA" id="ARBA00022927"/>
    </source>
</evidence>
<dbReference type="InterPro" id="IPR016024">
    <property type="entry name" value="ARM-type_fold"/>
</dbReference>
<dbReference type="SUPFAM" id="SSF48371">
    <property type="entry name" value="ARM repeat"/>
    <property type="match status" value="1"/>
</dbReference>
<keyword evidence="4" id="KW-0677">Repeat</keyword>
<feature type="region of interest" description="Disordered" evidence="6">
    <location>
        <begin position="54"/>
        <end position="82"/>
    </location>
</feature>
<evidence type="ECO:0000256" key="6">
    <source>
        <dbReference type="SAM" id="MobiDB-lite"/>
    </source>
</evidence>
<comment type="subcellular location">
    <subcellularLocation>
        <location evidence="1">Cytoplasm</location>
    </subcellularLocation>
</comment>
<dbReference type="GO" id="GO:0006606">
    <property type="term" value="P:protein import into nucleus"/>
    <property type="evidence" value="ECO:0007669"/>
    <property type="project" value="InterPro"/>
</dbReference>
<feature type="compositionally biased region" description="Acidic residues" evidence="6">
    <location>
        <begin position="61"/>
        <end position="78"/>
    </location>
</feature>
<accession>A0A4W5NFX4</accession>
<proteinExistence type="predicted"/>
<evidence type="ECO:0000256" key="1">
    <source>
        <dbReference type="ARBA" id="ARBA00004496"/>
    </source>
</evidence>
<reference evidence="8" key="1">
    <citation type="submission" date="2018-06" db="EMBL/GenBank/DDBJ databases">
        <title>Genome assembly of Danube salmon.</title>
        <authorList>
            <person name="Macqueen D.J."/>
            <person name="Gundappa M.K."/>
        </authorList>
    </citation>
    <scope>NUCLEOTIDE SEQUENCE [LARGE SCALE GENOMIC DNA]</scope>
</reference>
<keyword evidence="5" id="KW-0653">Protein transport</keyword>
<dbReference type="Ensembl" id="ENSHHUT00000050622.1">
    <property type="protein sequence ID" value="ENSHHUP00000048848.1"/>
    <property type="gene ID" value="ENSHHUG00000029593.1"/>
</dbReference>
<evidence type="ECO:0000256" key="2">
    <source>
        <dbReference type="ARBA" id="ARBA00022448"/>
    </source>
</evidence>
<evidence type="ECO:0000313" key="7">
    <source>
        <dbReference type="Ensembl" id="ENSHHUP00000048848.1"/>
    </source>
</evidence>
<keyword evidence="2" id="KW-0813">Transport</keyword>
<protein>
    <recommendedName>
        <fullName evidence="9">Importin 4</fullName>
    </recommendedName>
</protein>
<dbReference type="InterPro" id="IPR011989">
    <property type="entry name" value="ARM-like"/>
</dbReference>
<dbReference type="Gene3D" id="1.25.10.10">
    <property type="entry name" value="Leucine-rich Repeat Variant"/>
    <property type="match status" value="1"/>
</dbReference>
<keyword evidence="8" id="KW-1185">Reference proteome</keyword>
<evidence type="ECO:0000256" key="4">
    <source>
        <dbReference type="ARBA" id="ARBA00022737"/>
    </source>
</evidence>
<dbReference type="Proteomes" id="UP000314982">
    <property type="component" value="Unassembled WGS sequence"/>
</dbReference>
<evidence type="ECO:0000256" key="3">
    <source>
        <dbReference type="ARBA" id="ARBA00022490"/>
    </source>
</evidence>
<organism evidence="7 8">
    <name type="scientific">Hucho hucho</name>
    <name type="common">huchen</name>
    <dbReference type="NCBI Taxonomy" id="62062"/>
    <lineage>
        <taxon>Eukaryota</taxon>
        <taxon>Metazoa</taxon>
        <taxon>Chordata</taxon>
        <taxon>Craniata</taxon>
        <taxon>Vertebrata</taxon>
        <taxon>Euteleostomi</taxon>
        <taxon>Actinopterygii</taxon>
        <taxon>Neopterygii</taxon>
        <taxon>Teleostei</taxon>
        <taxon>Protacanthopterygii</taxon>
        <taxon>Salmoniformes</taxon>
        <taxon>Salmonidae</taxon>
        <taxon>Salmoninae</taxon>
        <taxon>Hucho</taxon>
    </lineage>
</organism>
<dbReference type="STRING" id="62062.ENSHHUP00000048848"/>
<dbReference type="InterPro" id="IPR040122">
    <property type="entry name" value="Importin_beta"/>
</dbReference>
<evidence type="ECO:0008006" key="9">
    <source>
        <dbReference type="Google" id="ProtNLM"/>
    </source>
</evidence>
<reference evidence="7" key="2">
    <citation type="submission" date="2025-08" db="UniProtKB">
        <authorList>
            <consortium name="Ensembl"/>
        </authorList>
    </citation>
    <scope>IDENTIFICATION</scope>
</reference>
<dbReference type="GeneTree" id="ENSGT00550000075074"/>